<dbReference type="InterPro" id="IPR007497">
    <property type="entry name" value="SIMPL/DUF541"/>
</dbReference>
<keyword evidence="3" id="KW-1185">Reference proteome</keyword>
<dbReference type="Pfam" id="PF04402">
    <property type="entry name" value="SIMPL"/>
    <property type="match status" value="1"/>
</dbReference>
<keyword evidence="1" id="KW-0812">Transmembrane</keyword>
<evidence type="ECO:0008006" key="4">
    <source>
        <dbReference type="Google" id="ProtNLM"/>
    </source>
</evidence>
<evidence type="ECO:0000256" key="1">
    <source>
        <dbReference type="SAM" id="Phobius"/>
    </source>
</evidence>
<reference evidence="2 3" key="1">
    <citation type="submission" date="2020-08" db="EMBL/GenBank/DDBJ databases">
        <title>Functional genomics of gut bacteria from endangered species of beetles.</title>
        <authorList>
            <person name="Carlos-Shanley C."/>
        </authorList>
    </citation>
    <scope>NUCLEOTIDE SEQUENCE [LARGE SCALE GENOMIC DNA]</scope>
    <source>
        <strain evidence="2 3">S00136</strain>
    </source>
</reference>
<dbReference type="InterPro" id="IPR052022">
    <property type="entry name" value="26kDa_periplasmic_antigen"/>
</dbReference>
<dbReference type="AlphaFoldDB" id="A0A841NAV4"/>
<dbReference type="PANTHER" id="PTHR34387:SF2">
    <property type="entry name" value="SLR1258 PROTEIN"/>
    <property type="match status" value="1"/>
</dbReference>
<organism evidence="2 3">
    <name type="scientific">Chryseobacterium shigense</name>
    <dbReference type="NCBI Taxonomy" id="297244"/>
    <lineage>
        <taxon>Bacteria</taxon>
        <taxon>Pseudomonadati</taxon>
        <taxon>Bacteroidota</taxon>
        <taxon>Flavobacteriia</taxon>
        <taxon>Flavobacteriales</taxon>
        <taxon>Weeksellaceae</taxon>
        <taxon>Chryseobacterium group</taxon>
        <taxon>Chryseobacterium</taxon>
    </lineage>
</organism>
<gene>
    <name evidence="2" type="ORF">HNP36_002926</name>
</gene>
<evidence type="ECO:0000313" key="2">
    <source>
        <dbReference type="EMBL" id="MBB6371841.1"/>
    </source>
</evidence>
<sequence>MKIDVDYTKSINHNFSMNKNIIAVAVGALGFVLGLGFLGNAIKNRNKSENTISVTGLGTKQFTSDLITWSGSFSKNNSDLKAAYDELAIDRKVINDYLLSKGIKQNEIVFSSVDIQKQFRSYNDSNGNYVQGEFSGYNLTQKVSIESKEVVKIENLSRNITEIINRGIEFTSSAPSYFYTKLATVKQEMIASATKDAKERAEKIAENSGSSLGNLKKATMGVIQITEPNSNEDYSYGGTFNTSSKEKEANITIKLEYEVN</sequence>
<keyword evidence="1" id="KW-1133">Transmembrane helix</keyword>
<keyword evidence="1" id="KW-0472">Membrane</keyword>
<dbReference type="InterPro" id="IPR016907">
    <property type="entry name" value="UCP029033"/>
</dbReference>
<dbReference type="PANTHER" id="PTHR34387">
    <property type="entry name" value="SLR1258 PROTEIN"/>
    <property type="match status" value="1"/>
</dbReference>
<evidence type="ECO:0000313" key="3">
    <source>
        <dbReference type="Proteomes" id="UP000589738"/>
    </source>
</evidence>
<feature type="transmembrane region" description="Helical" evidence="1">
    <location>
        <begin position="21"/>
        <end position="42"/>
    </location>
</feature>
<dbReference type="EMBL" id="JACHLC010000003">
    <property type="protein sequence ID" value="MBB6371841.1"/>
    <property type="molecule type" value="Genomic_DNA"/>
</dbReference>
<dbReference type="PIRSF" id="PIRSF029033">
    <property type="entry name" value="UCP029033"/>
    <property type="match status" value="1"/>
</dbReference>
<protein>
    <recommendedName>
        <fullName evidence="4">SIMPL domain-containing protein</fullName>
    </recommendedName>
</protein>
<name>A0A841NAV4_9FLAO</name>
<dbReference type="Proteomes" id="UP000589738">
    <property type="component" value="Unassembled WGS sequence"/>
</dbReference>
<accession>A0A841NAV4</accession>
<dbReference type="GO" id="GO:0006974">
    <property type="term" value="P:DNA damage response"/>
    <property type="evidence" value="ECO:0007669"/>
    <property type="project" value="TreeGrafter"/>
</dbReference>
<dbReference type="Gene3D" id="3.30.110.170">
    <property type="entry name" value="Protein of unknown function (DUF541), domain 1"/>
    <property type="match status" value="1"/>
</dbReference>
<comment type="caution">
    <text evidence="2">The sequence shown here is derived from an EMBL/GenBank/DDBJ whole genome shotgun (WGS) entry which is preliminary data.</text>
</comment>
<dbReference type="Gene3D" id="3.30.70.2970">
    <property type="entry name" value="Protein of unknown function (DUF541), domain 2"/>
    <property type="match status" value="1"/>
</dbReference>
<proteinExistence type="predicted"/>